<evidence type="ECO:0000256" key="6">
    <source>
        <dbReference type="SAM" id="Phobius"/>
    </source>
</evidence>
<organism evidence="7 8">
    <name type="scientific">Porphyridium purpureum</name>
    <name type="common">Red alga</name>
    <name type="synonym">Porphyridium cruentum</name>
    <dbReference type="NCBI Taxonomy" id="35688"/>
    <lineage>
        <taxon>Eukaryota</taxon>
        <taxon>Rhodophyta</taxon>
        <taxon>Bangiophyceae</taxon>
        <taxon>Porphyridiales</taxon>
        <taxon>Porphyridiaceae</taxon>
        <taxon>Porphyridium</taxon>
    </lineage>
</organism>
<keyword evidence="8" id="KW-1185">Reference proteome</keyword>
<proteinExistence type="inferred from homology"/>
<keyword evidence="4 6" id="KW-1133">Transmembrane helix</keyword>
<dbReference type="Pfam" id="PF09775">
    <property type="entry name" value="Keratin_assoc"/>
    <property type="match status" value="1"/>
</dbReference>
<dbReference type="PANTHER" id="PTHR32001">
    <property type="entry name" value="KERATINOCYTE-ASSOCIATED PROTEIN 2"/>
    <property type="match status" value="1"/>
</dbReference>
<evidence type="ECO:0000256" key="1">
    <source>
        <dbReference type="ARBA" id="ARBA00004141"/>
    </source>
</evidence>
<name>A0A5J4Z4Y1_PORPP</name>
<reference evidence="8" key="1">
    <citation type="journal article" date="2019" name="Nat. Commun.">
        <title>Expansion of phycobilisome linker gene families in mesophilic red algae.</title>
        <authorList>
            <person name="Lee J."/>
            <person name="Kim D."/>
            <person name="Bhattacharya D."/>
            <person name="Yoon H.S."/>
        </authorList>
    </citation>
    <scope>NUCLEOTIDE SEQUENCE [LARGE SCALE GENOMIC DNA]</scope>
    <source>
        <strain evidence="8">CCMP 1328</strain>
    </source>
</reference>
<feature type="transmembrane region" description="Helical" evidence="6">
    <location>
        <begin position="43"/>
        <end position="67"/>
    </location>
</feature>
<dbReference type="EMBL" id="VRMN01000001">
    <property type="protein sequence ID" value="KAA8498222.1"/>
    <property type="molecule type" value="Genomic_DNA"/>
</dbReference>
<dbReference type="GO" id="GO:0016020">
    <property type="term" value="C:membrane"/>
    <property type="evidence" value="ECO:0007669"/>
    <property type="project" value="UniProtKB-SubCell"/>
</dbReference>
<dbReference type="OMA" id="ATIHPVC"/>
<evidence type="ECO:0000313" key="7">
    <source>
        <dbReference type="EMBL" id="KAA8498222.1"/>
    </source>
</evidence>
<evidence type="ECO:0000256" key="5">
    <source>
        <dbReference type="ARBA" id="ARBA00023136"/>
    </source>
</evidence>
<keyword evidence="5 6" id="KW-0472">Membrane</keyword>
<dbReference type="Proteomes" id="UP000324585">
    <property type="component" value="Unassembled WGS sequence"/>
</dbReference>
<comment type="similarity">
    <text evidence="2">Belongs to the KRTCAP2 family.</text>
</comment>
<evidence type="ECO:0000256" key="2">
    <source>
        <dbReference type="ARBA" id="ARBA00007279"/>
    </source>
</evidence>
<protein>
    <submittedName>
        <fullName evidence="7">Uncharacterized protein</fullName>
    </submittedName>
</protein>
<evidence type="ECO:0000313" key="8">
    <source>
        <dbReference type="Proteomes" id="UP000324585"/>
    </source>
</evidence>
<accession>A0A5J4Z4Y1</accession>
<dbReference type="PANTHER" id="PTHR32001:SF1">
    <property type="entry name" value="KERATINOCYTE-ASSOCIATED PROTEIN 2"/>
    <property type="match status" value="1"/>
</dbReference>
<comment type="caution">
    <text evidence="7">The sequence shown here is derived from an EMBL/GenBank/DDBJ whole genome shotgun (WGS) entry which is preliminary data.</text>
</comment>
<feature type="transmembrane region" description="Helical" evidence="6">
    <location>
        <begin position="79"/>
        <end position="110"/>
    </location>
</feature>
<keyword evidence="3 6" id="KW-0812">Transmembrane</keyword>
<sequence length="135" mass="13963">MAGVRDLPTAGVTVLLSFLLAVLLAAVLQLESAAVRASPFLTVVAGAACSLVFLLVLVLCGSLHAIMSSDAVSSGYFEISVAALAMLVLAATIHPVCITVGTVGSAFLLWEMNRVAHVLYFESESVASAGNQKRK</sequence>
<comment type="subcellular location">
    <subcellularLocation>
        <location evidence="1">Membrane</location>
        <topology evidence="1">Multi-pass membrane protein</topology>
    </subcellularLocation>
</comment>
<gene>
    <name evidence="7" type="ORF">FVE85_5807</name>
</gene>
<dbReference type="AlphaFoldDB" id="A0A5J4Z4Y1"/>
<evidence type="ECO:0000256" key="4">
    <source>
        <dbReference type="ARBA" id="ARBA00022989"/>
    </source>
</evidence>
<evidence type="ECO:0000256" key="3">
    <source>
        <dbReference type="ARBA" id="ARBA00022692"/>
    </source>
</evidence>
<dbReference type="InterPro" id="IPR018614">
    <property type="entry name" value="KRTCAP2"/>
</dbReference>